<sequence length="334" mass="36713">MFRGLIAIVVTLAIILGAGWFVMKRDDIGYDRLESMYASNASRFMPMGEDSRIHYRDVGPRDAPVLVLVHGFSASLHTWEPWVKDLRKDYRVLTIDLPGHGLSRCLDVSETGIPQFVDAIDQVTHNLGIEHFTLVGNSMGGHTAWSYALAHPERLDGLVLVDASGWPKTGDEAESSPLVFKLLANPLARRVMKDIDMTGLIRSGLEDSFADPALVTDTMVERYSALSRAPCHREAILNLMTGRDDRSDASVEKLADINVPTLIMQGEKDNLVPSAHAEKFHAAVAGSELKLYPDVGHLPQEEAASQSVADLRNFLSTQVYTVSDEALPEPLPAE</sequence>
<keyword evidence="1" id="KW-0472">Membrane</keyword>
<dbReference type="PRINTS" id="PR00111">
    <property type="entry name" value="ABHYDROLASE"/>
</dbReference>
<protein>
    <recommendedName>
        <fullName evidence="2">AB hydrolase-1 domain-containing protein</fullName>
    </recommendedName>
</protein>
<accession>A0A062UH30</accession>
<feature type="domain" description="AB hydrolase-1" evidence="2">
    <location>
        <begin position="64"/>
        <end position="303"/>
    </location>
</feature>
<proteinExistence type="predicted"/>
<gene>
    <name evidence="3" type="ORF">HY30_02575</name>
</gene>
<dbReference type="InterPro" id="IPR000073">
    <property type="entry name" value="AB_hydrolase_1"/>
</dbReference>
<evidence type="ECO:0000259" key="2">
    <source>
        <dbReference type="Pfam" id="PF00561"/>
    </source>
</evidence>
<dbReference type="EMBL" id="AWFG01000001">
    <property type="protein sequence ID" value="KCZ61243.1"/>
    <property type="molecule type" value="Genomic_DNA"/>
</dbReference>
<evidence type="ECO:0000313" key="3">
    <source>
        <dbReference type="EMBL" id="KCZ61243.1"/>
    </source>
</evidence>
<reference evidence="3 4" key="1">
    <citation type="journal article" date="2014" name="Antonie Van Leeuwenhoek">
        <title>Hyphomonas beringensis sp. nov. and Hyphomonas chukchiensis sp. nov., isolated from surface seawater of the Bering Sea and Chukchi Sea.</title>
        <authorList>
            <person name="Li C."/>
            <person name="Lai Q."/>
            <person name="Li G."/>
            <person name="Dong C."/>
            <person name="Wang J."/>
            <person name="Liao Y."/>
            <person name="Shao Z."/>
        </authorList>
    </citation>
    <scope>NUCLEOTIDE SEQUENCE [LARGE SCALE GENOMIC DNA]</scope>
    <source>
        <strain evidence="3 4">BH-BN04-4</strain>
    </source>
</reference>
<dbReference type="OrthoDB" id="9785847at2"/>
<keyword evidence="4" id="KW-1185">Reference proteome</keyword>
<dbReference type="PATRIC" id="fig|1280947.3.peg.508"/>
<dbReference type="Pfam" id="PF00561">
    <property type="entry name" value="Abhydrolase_1"/>
    <property type="match status" value="1"/>
</dbReference>
<dbReference type="RefSeq" id="WP_051614679.1">
    <property type="nucleotide sequence ID" value="NZ_AWFG01000001.1"/>
</dbReference>
<dbReference type="PANTHER" id="PTHR46438">
    <property type="entry name" value="ALPHA/BETA-HYDROLASES SUPERFAMILY PROTEIN"/>
    <property type="match status" value="1"/>
</dbReference>
<keyword evidence="1" id="KW-0812">Transmembrane</keyword>
<dbReference type="SUPFAM" id="SSF53474">
    <property type="entry name" value="alpha/beta-Hydrolases"/>
    <property type="match status" value="1"/>
</dbReference>
<keyword evidence="1" id="KW-1133">Transmembrane helix</keyword>
<comment type="caution">
    <text evidence="3">The sequence shown here is derived from an EMBL/GenBank/DDBJ whole genome shotgun (WGS) entry which is preliminary data.</text>
</comment>
<dbReference type="Proteomes" id="UP000027190">
    <property type="component" value="Unassembled WGS sequence"/>
</dbReference>
<organism evidence="3 4">
    <name type="scientific">Hyphomonas chukchiensis</name>
    <dbReference type="NCBI Taxonomy" id="1280947"/>
    <lineage>
        <taxon>Bacteria</taxon>
        <taxon>Pseudomonadati</taxon>
        <taxon>Pseudomonadota</taxon>
        <taxon>Alphaproteobacteria</taxon>
        <taxon>Hyphomonadales</taxon>
        <taxon>Hyphomonadaceae</taxon>
        <taxon>Hyphomonas</taxon>
    </lineage>
</organism>
<name>A0A062UH30_9PROT</name>
<feature type="transmembrane region" description="Helical" evidence="1">
    <location>
        <begin position="6"/>
        <end position="23"/>
    </location>
</feature>
<dbReference type="eggNOG" id="COG2267">
    <property type="taxonomic scope" value="Bacteria"/>
</dbReference>
<dbReference type="InterPro" id="IPR029058">
    <property type="entry name" value="AB_hydrolase_fold"/>
</dbReference>
<dbReference type="AlphaFoldDB" id="A0A062UH30"/>
<dbReference type="Gene3D" id="3.40.50.1820">
    <property type="entry name" value="alpha/beta hydrolase"/>
    <property type="match status" value="1"/>
</dbReference>
<dbReference type="PANTHER" id="PTHR46438:SF11">
    <property type="entry name" value="LIPASE-RELATED"/>
    <property type="match status" value="1"/>
</dbReference>
<evidence type="ECO:0000313" key="4">
    <source>
        <dbReference type="Proteomes" id="UP000027190"/>
    </source>
</evidence>
<evidence type="ECO:0000256" key="1">
    <source>
        <dbReference type="SAM" id="Phobius"/>
    </source>
</evidence>
<dbReference type="STRING" id="1280947.HY30_02575"/>